<dbReference type="InterPro" id="IPR020568">
    <property type="entry name" value="Ribosomal_Su5_D2-typ_SF"/>
</dbReference>
<evidence type="ECO:0000313" key="10">
    <source>
        <dbReference type="Proteomes" id="UP000016900"/>
    </source>
</evidence>
<evidence type="ECO:0000256" key="3">
    <source>
        <dbReference type="ARBA" id="ARBA00022722"/>
    </source>
</evidence>
<dbReference type="EMBL" id="AP012554">
    <property type="protein sequence ID" value="BAO00004.1"/>
    <property type="molecule type" value="Genomic_DNA"/>
</dbReference>
<dbReference type="Pfam" id="PF00825">
    <property type="entry name" value="Ribonuclease_P"/>
    <property type="match status" value="1"/>
</dbReference>
<dbReference type="GO" id="GO:0042781">
    <property type="term" value="F:3'-tRNA processing endoribonuclease activity"/>
    <property type="evidence" value="ECO:0007669"/>
    <property type="project" value="TreeGrafter"/>
</dbReference>
<evidence type="ECO:0000256" key="1">
    <source>
        <dbReference type="ARBA" id="ARBA00002663"/>
    </source>
</evidence>
<evidence type="ECO:0000256" key="6">
    <source>
        <dbReference type="ARBA" id="ARBA00022884"/>
    </source>
</evidence>
<dbReference type="Gene3D" id="3.30.230.10">
    <property type="match status" value="1"/>
</dbReference>
<accession>U3U6Y5</accession>
<dbReference type="eggNOG" id="COG0594">
    <property type="taxonomic scope" value="Bacteria"/>
</dbReference>
<keyword evidence="5 7" id="KW-0378">Hydrolase</keyword>
<dbReference type="GO" id="GO:0030677">
    <property type="term" value="C:ribonuclease P complex"/>
    <property type="evidence" value="ECO:0007669"/>
    <property type="project" value="TreeGrafter"/>
</dbReference>
<dbReference type="STRING" id="1235990.BMSBPS_0499"/>
<comment type="similarity">
    <text evidence="7">Belongs to the RnpA family.</text>
</comment>
<dbReference type="AlphaFoldDB" id="U3U6Y5"/>
<evidence type="ECO:0000313" key="9">
    <source>
        <dbReference type="EMBL" id="BAO00004.1"/>
    </source>
</evidence>
<gene>
    <name evidence="7 9" type="primary">rnpA</name>
    <name evidence="9" type="ORF">HHS_00340</name>
</gene>
<evidence type="ECO:0000256" key="2">
    <source>
        <dbReference type="ARBA" id="ARBA00022694"/>
    </source>
</evidence>
<keyword evidence="4 7" id="KW-0255">Endonuclease</keyword>
<protein>
    <recommendedName>
        <fullName evidence="7 8">Ribonuclease P protein component</fullName>
        <shortName evidence="7">RNase P protein</shortName>
        <shortName evidence="7">RNaseP protein</shortName>
        <ecNumber evidence="7 8">3.1.26.5</ecNumber>
    </recommendedName>
    <alternativeName>
        <fullName evidence="7">Protein C5</fullName>
    </alternativeName>
</protein>
<proteinExistence type="inferred from homology"/>
<dbReference type="GO" id="GO:0000049">
    <property type="term" value="F:tRNA binding"/>
    <property type="evidence" value="ECO:0007669"/>
    <property type="project" value="UniProtKB-UniRule"/>
</dbReference>
<dbReference type="KEGG" id="hhs:HHS_00340"/>
<reference evidence="9 10" key="1">
    <citation type="submission" date="2012-10" db="EMBL/GenBank/DDBJ databases">
        <title>Genome sequence of the symbiont of the pentatomidae stink bug Halyomorpha halys.</title>
        <authorList>
            <person name="Kobayashi H."/>
            <person name="Fujii-Muramatsu R."/>
            <person name="Takeishi K."/>
            <person name="Noda H."/>
        </authorList>
    </citation>
    <scope>NUCLEOTIDE SEQUENCE [LARGE SCALE GENOMIC DNA]</scope>
</reference>
<dbReference type="InterPro" id="IPR014721">
    <property type="entry name" value="Ribsml_uS5_D2-typ_fold_subgr"/>
</dbReference>
<evidence type="ECO:0000256" key="5">
    <source>
        <dbReference type="ARBA" id="ARBA00022801"/>
    </source>
</evidence>
<organism evidence="9 10">
    <name type="scientific">Candidatus Pantoea carbekii</name>
    <dbReference type="NCBI Taxonomy" id="1235990"/>
    <lineage>
        <taxon>Bacteria</taxon>
        <taxon>Pseudomonadati</taxon>
        <taxon>Pseudomonadota</taxon>
        <taxon>Gammaproteobacteria</taxon>
        <taxon>Enterobacterales</taxon>
        <taxon>Erwiniaceae</taxon>
        <taxon>Pantoea</taxon>
    </lineage>
</organism>
<dbReference type="EC" id="3.1.26.5" evidence="7 8"/>
<keyword evidence="10" id="KW-1185">Reference proteome</keyword>
<dbReference type="PATRIC" id="fig|1235990.3.peg.35"/>
<dbReference type="PROSITE" id="PS00648">
    <property type="entry name" value="RIBONUCLEASE_P"/>
    <property type="match status" value="1"/>
</dbReference>
<name>U3U6Y5_9GAMM</name>
<keyword evidence="2 7" id="KW-0819">tRNA processing</keyword>
<dbReference type="HAMAP" id="MF_00227">
    <property type="entry name" value="RNase_P"/>
    <property type="match status" value="1"/>
</dbReference>
<dbReference type="GO" id="GO:0001682">
    <property type="term" value="P:tRNA 5'-leader removal"/>
    <property type="evidence" value="ECO:0007669"/>
    <property type="project" value="UniProtKB-UniRule"/>
</dbReference>
<evidence type="ECO:0000256" key="4">
    <source>
        <dbReference type="ARBA" id="ARBA00022759"/>
    </source>
</evidence>
<keyword evidence="3 7" id="KW-0540">Nuclease</keyword>
<keyword evidence="6 7" id="KW-0694">RNA-binding</keyword>
<dbReference type="PANTHER" id="PTHR33992">
    <property type="entry name" value="RIBONUCLEASE P PROTEIN COMPONENT"/>
    <property type="match status" value="1"/>
</dbReference>
<comment type="function">
    <text evidence="1 7">RNaseP catalyzes the removal of the 5'-leader sequence from pre-tRNA to produce the mature 5'-terminus. It can also cleave other RNA substrates such as 4.5S RNA. The protein component plays an auxiliary but essential role in vivo by binding to the 5'-leader sequence and broadening the substrate specificity of the ribozyme.</text>
</comment>
<dbReference type="PANTHER" id="PTHR33992:SF1">
    <property type="entry name" value="RIBONUCLEASE P PROTEIN COMPONENT"/>
    <property type="match status" value="1"/>
</dbReference>
<evidence type="ECO:0000256" key="8">
    <source>
        <dbReference type="NCBIfam" id="TIGR00188"/>
    </source>
</evidence>
<dbReference type="Proteomes" id="UP000016900">
    <property type="component" value="Chromosome"/>
</dbReference>
<evidence type="ECO:0000256" key="7">
    <source>
        <dbReference type="HAMAP-Rule" id="MF_00227"/>
    </source>
</evidence>
<sequence length="119" mass="14132">MNTFKFPRALRLLTSAHFRYVFQYPKRARKNNITILSRCNSLKYPRVGLTVAKKYVKTAHERNRIKRLIRESFRKHQHILPEMDFVVVAKQGIANLDNSTLNKILETLWLHHCLLARAF</sequence>
<dbReference type="OrthoDB" id="9796422at2"/>
<dbReference type="NCBIfam" id="TIGR00188">
    <property type="entry name" value="rnpA"/>
    <property type="match status" value="1"/>
</dbReference>
<dbReference type="InterPro" id="IPR000100">
    <property type="entry name" value="RNase_P"/>
</dbReference>
<comment type="catalytic activity">
    <reaction evidence="7">
        <text>Endonucleolytic cleavage of RNA, removing 5'-extranucleotides from tRNA precursor.</text>
        <dbReference type="EC" id="3.1.26.5"/>
    </reaction>
</comment>
<dbReference type="SUPFAM" id="SSF54211">
    <property type="entry name" value="Ribosomal protein S5 domain 2-like"/>
    <property type="match status" value="1"/>
</dbReference>
<dbReference type="InterPro" id="IPR020539">
    <property type="entry name" value="RNase_P_CS"/>
</dbReference>
<dbReference type="GO" id="GO:0004526">
    <property type="term" value="F:ribonuclease P activity"/>
    <property type="evidence" value="ECO:0007669"/>
    <property type="project" value="UniProtKB-UniRule"/>
</dbReference>
<comment type="subunit">
    <text evidence="7">Consists of a catalytic RNA component (M1 or rnpB) and a protein subunit.</text>
</comment>